<protein>
    <submittedName>
        <fullName evidence="1">RNA-directed DNA polymerase (Reverse transcriptase)</fullName>
    </submittedName>
</protein>
<comment type="caution">
    <text evidence="1">The sequence shown here is derived from an EMBL/GenBank/DDBJ whole genome shotgun (WGS) entry which is preliminary data.</text>
</comment>
<keyword evidence="1" id="KW-0548">Nucleotidyltransferase</keyword>
<keyword evidence="2" id="KW-1185">Reference proteome</keyword>
<dbReference type="Proteomes" id="UP000265520">
    <property type="component" value="Unassembled WGS sequence"/>
</dbReference>
<proteinExistence type="predicted"/>
<dbReference type="AlphaFoldDB" id="A0A392QHB2"/>
<dbReference type="EMBL" id="LXQA010135033">
    <property type="protein sequence ID" value="MCI23264.1"/>
    <property type="molecule type" value="Genomic_DNA"/>
</dbReference>
<accession>A0A392QHB2</accession>
<dbReference type="GO" id="GO:0003964">
    <property type="term" value="F:RNA-directed DNA polymerase activity"/>
    <property type="evidence" value="ECO:0007669"/>
    <property type="project" value="UniProtKB-KW"/>
</dbReference>
<evidence type="ECO:0000313" key="1">
    <source>
        <dbReference type="EMBL" id="MCI23264.1"/>
    </source>
</evidence>
<evidence type="ECO:0000313" key="2">
    <source>
        <dbReference type="Proteomes" id="UP000265520"/>
    </source>
</evidence>
<organism evidence="1 2">
    <name type="scientific">Trifolium medium</name>
    <dbReference type="NCBI Taxonomy" id="97028"/>
    <lineage>
        <taxon>Eukaryota</taxon>
        <taxon>Viridiplantae</taxon>
        <taxon>Streptophyta</taxon>
        <taxon>Embryophyta</taxon>
        <taxon>Tracheophyta</taxon>
        <taxon>Spermatophyta</taxon>
        <taxon>Magnoliopsida</taxon>
        <taxon>eudicotyledons</taxon>
        <taxon>Gunneridae</taxon>
        <taxon>Pentapetalae</taxon>
        <taxon>rosids</taxon>
        <taxon>fabids</taxon>
        <taxon>Fabales</taxon>
        <taxon>Fabaceae</taxon>
        <taxon>Papilionoideae</taxon>
        <taxon>50 kb inversion clade</taxon>
        <taxon>NPAAA clade</taxon>
        <taxon>Hologalegina</taxon>
        <taxon>IRL clade</taxon>
        <taxon>Trifolieae</taxon>
        <taxon>Trifolium</taxon>
    </lineage>
</organism>
<sequence>AIFASKGVPESEKSKILAISDVKFTSNLDRYLGFRMFHGRITQREFSDVMDSIQSKLTSWKGRLLNTSGRNEGVRWEWFTRGELEMNDEAQEEWRPCCESGEAPKYCPLRQDGVGVP</sequence>
<keyword evidence="1" id="KW-0808">Transferase</keyword>
<keyword evidence="1" id="KW-0695">RNA-directed DNA polymerase</keyword>
<name>A0A392QHB2_9FABA</name>
<reference evidence="1 2" key="1">
    <citation type="journal article" date="2018" name="Front. Plant Sci.">
        <title>Red Clover (Trifolium pratense) and Zigzag Clover (T. medium) - A Picture of Genomic Similarities and Differences.</title>
        <authorList>
            <person name="Dluhosova J."/>
            <person name="Istvanek J."/>
            <person name="Nedelnik J."/>
            <person name="Repkova J."/>
        </authorList>
    </citation>
    <scope>NUCLEOTIDE SEQUENCE [LARGE SCALE GENOMIC DNA]</scope>
    <source>
        <strain evidence="2">cv. 10/8</strain>
        <tissue evidence="1">Leaf</tissue>
    </source>
</reference>
<feature type="non-terminal residue" evidence="1">
    <location>
        <position position="1"/>
    </location>
</feature>